<dbReference type="InterPro" id="IPR004821">
    <property type="entry name" value="Cyt_trans-like"/>
</dbReference>
<dbReference type="EC" id="2.7.7.70" evidence="11"/>
<keyword evidence="15" id="KW-1185">Reference proteome</keyword>
<comment type="pathway">
    <text evidence="11">Nucleotide-sugar biosynthesis; ADP-L-glycero-beta-D-manno-heptose biosynthesis; ADP-L-glycero-beta-D-manno-heptose from D-glycero-beta-D-manno-heptose 7-phosphate: step 3/4.</text>
</comment>
<evidence type="ECO:0000259" key="13">
    <source>
        <dbReference type="Pfam" id="PF01467"/>
    </source>
</evidence>
<comment type="function">
    <text evidence="1 11">Catalyzes the phosphorylation of D-glycero-D-manno-heptose 7-phosphate at the C-1 position to selectively form D-glycero-beta-D-manno-heptose-1,7-bisphosphate.</text>
</comment>
<dbReference type="InterPro" id="IPR011914">
    <property type="entry name" value="RfaE_dom_II"/>
</dbReference>
<dbReference type="EC" id="2.7.1.167" evidence="11"/>
<reference evidence="14" key="1">
    <citation type="journal article" date="2014" name="Int. J. Syst. Evol. Microbiol.">
        <title>Complete genome of a new Firmicutes species belonging to the dominant human colonic microbiota ('Ruminococcus bicirculans') reveals two chromosomes and a selective capacity to utilize plant glucans.</title>
        <authorList>
            <consortium name="NISC Comparative Sequencing Program"/>
            <person name="Wegmann U."/>
            <person name="Louis P."/>
            <person name="Goesmann A."/>
            <person name="Henrissat B."/>
            <person name="Duncan S.H."/>
            <person name="Flint H.J."/>
        </authorList>
    </citation>
    <scope>NUCLEOTIDE SEQUENCE</scope>
    <source>
        <strain evidence="14">NBRC 103408</strain>
    </source>
</reference>
<evidence type="ECO:0000256" key="11">
    <source>
        <dbReference type="HAMAP-Rule" id="MF_01603"/>
    </source>
</evidence>
<feature type="region of interest" description="Ribokinase" evidence="11">
    <location>
        <begin position="1"/>
        <end position="329"/>
    </location>
</feature>
<dbReference type="Pfam" id="PF00294">
    <property type="entry name" value="PfkB"/>
    <property type="match status" value="1"/>
</dbReference>
<dbReference type="NCBIfam" id="TIGR02198">
    <property type="entry name" value="rfaE_dom_I"/>
    <property type="match status" value="1"/>
</dbReference>
<comment type="caution">
    <text evidence="14">The sequence shown here is derived from an EMBL/GenBank/DDBJ whole genome shotgun (WGS) entry which is preliminary data.</text>
</comment>
<comment type="function">
    <text evidence="2 11">Catalyzes the ADP transfer from ATP to D-glycero-beta-D-manno-heptose 1-phosphate, yielding ADP-D-glycero-beta-D-manno-heptose.</text>
</comment>
<keyword evidence="8 11" id="KW-0511">Multifunctional enzyme</keyword>
<dbReference type="RefSeq" id="WP_169558960.1">
    <property type="nucleotide sequence ID" value="NZ_BSNF01000001.1"/>
</dbReference>
<evidence type="ECO:0000256" key="4">
    <source>
        <dbReference type="ARBA" id="ARBA00022695"/>
    </source>
</evidence>
<keyword evidence="3 11" id="KW-0808">Transferase</keyword>
<comment type="catalytic activity">
    <reaction evidence="11">
        <text>D-glycero-beta-D-manno-heptose 7-phosphate + ATP = D-glycero-beta-D-manno-heptose 1,7-bisphosphate + ADP + H(+)</text>
        <dbReference type="Rhea" id="RHEA:27473"/>
        <dbReference type="ChEBI" id="CHEBI:15378"/>
        <dbReference type="ChEBI" id="CHEBI:30616"/>
        <dbReference type="ChEBI" id="CHEBI:60204"/>
        <dbReference type="ChEBI" id="CHEBI:60208"/>
        <dbReference type="ChEBI" id="CHEBI:456216"/>
        <dbReference type="EC" id="2.7.1.167"/>
    </reaction>
</comment>
<dbReference type="HAMAP" id="MF_01603">
    <property type="entry name" value="HldE"/>
    <property type="match status" value="1"/>
</dbReference>
<name>A0ABQ5TZQ2_9PROT</name>
<dbReference type="PANTHER" id="PTHR46969">
    <property type="entry name" value="BIFUNCTIONAL PROTEIN HLDE"/>
    <property type="match status" value="1"/>
</dbReference>
<evidence type="ECO:0000256" key="3">
    <source>
        <dbReference type="ARBA" id="ARBA00022679"/>
    </source>
</evidence>
<dbReference type="PANTHER" id="PTHR46969:SF1">
    <property type="entry name" value="BIFUNCTIONAL PROTEIN HLDE"/>
    <property type="match status" value="1"/>
</dbReference>
<evidence type="ECO:0000256" key="1">
    <source>
        <dbReference type="ARBA" id="ARBA00002319"/>
    </source>
</evidence>
<evidence type="ECO:0000313" key="15">
    <source>
        <dbReference type="Proteomes" id="UP001161409"/>
    </source>
</evidence>
<organism evidence="14 15">
    <name type="scientific">Sneathiella chinensis</name>
    <dbReference type="NCBI Taxonomy" id="349750"/>
    <lineage>
        <taxon>Bacteria</taxon>
        <taxon>Pseudomonadati</taxon>
        <taxon>Pseudomonadota</taxon>
        <taxon>Alphaproteobacteria</taxon>
        <taxon>Sneathiellales</taxon>
        <taxon>Sneathiellaceae</taxon>
        <taxon>Sneathiella</taxon>
    </lineage>
</organism>
<dbReference type="CDD" id="cd01172">
    <property type="entry name" value="RfaE_like"/>
    <property type="match status" value="1"/>
</dbReference>
<dbReference type="Proteomes" id="UP001161409">
    <property type="component" value="Unassembled WGS sequence"/>
</dbReference>
<evidence type="ECO:0000256" key="10">
    <source>
        <dbReference type="ARBA" id="ARBA00047428"/>
    </source>
</evidence>
<dbReference type="InterPro" id="IPR029056">
    <property type="entry name" value="Ribokinase-like"/>
</dbReference>
<feature type="domain" description="Carbohydrate kinase PfkB" evidence="12">
    <location>
        <begin position="19"/>
        <end position="313"/>
    </location>
</feature>
<comment type="pathway">
    <text evidence="11">Nucleotide-sugar biosynthesis; ADP-L-glycero-beta-D-manno-heptose biosynthesis; ADP-L-glycero-beta-D-manno-heptose from D-glycero-beta-D-manno-heptose 7-phosphate: step 1/4.</text>
</comment>
<dbReference type="InterPro" id="IPR011611">
    <property type="entry name" value="PfkB_dom"/>
</dbReference>
<gene>
    <name evidence="11 14" type="primary">hldE</name>
    <name evidence="14" type="ORF">GCM10007924_01420</name>
</gene>
<dbReference type="InterPro" id="IPR011913">
    <property type="entry name" value="RfaE_dom_I"/>
</dbReference>
<dbReference type="SUPFAM" id="SSF53613">
    <property type="entry name" value="Ribokinase-like"/>
    <property type="match status" value="1"/>
</dbReference>
<evidence type="ECO:0000259" key="12">
    <source>
        <dbReference type="Pfam" id="PF00294"/>
    </source>
</evidence>
<accession>A0ABQ5TZQ2</accession>
<evidence type="ECO:0000256" key="8">
    <source>
        <dbReference type="ARBA" id="ARBA00023268"/>
    </source>
</evidence>
<dbReference type="Gene3D" id="3.40.1190.20">
    <property type="match status" value="1"/>
</dbReference>
<evidence type="ECO:0000313" key="14">
    <source>
        <dbReference type="EMBL" id="GLQ04921.1"/>
    </source>
</evidence>
<dbReference type="NCBIfam" id="TIGR02199">
    <property type="entry name" value="rfaE_dom_II"/>
    <property type="match status" value="1"/>
</dbReference>
<dbReference type="InterPro" id="IPR023030">
    <property type="entry name" value="Bifunc_HldE"/>
</dbReference>
<sequence>MELAGTLVPLIDRFKSIHVLCLGDVMLDRFTYGSAARISPEAPIPVLGISHRQSMLGGAGNVVRNVLSLGGTATLVGVVGDDAEGREVQYLLEKEQGLTPALVSSGRRPTTVKTRYIADGQQLLRADAEATHPLAGDTGDRVVAAFETALTAADVVILSDYAKGVLSDDILTRVIAAAKKAGKPIVADPKSTDFRRYAGVTLLTPNRKEMIAAANLPCGTDSEVEKAARLTLERDGIDTLLVTRSEAGMSLITREESHHVPAEAREVFDVSGAGDSVIACLSLAIGAGASRVSAVRLANMAGGIVVAKSGTAAVTQDELLAALHNADIHTADEKITSLSQAKDIVDGWRARGLKVGFTNGCFDLIHPGHISLINQSKAECDRLIVGLNTDDSIRRLKGPDRPATNEVSRAIVLASLEAVNLVVPFAEDTPMRLIEALLPDVLVKGADYTIETVVGSDLVQSYGGRVHLAELKEGYSTTRTIQRLLEMDKDSGQN</sequence>
<protein>
    <recommendedName>
        <fullName evidence="11">Bifunctional protein HldE</fullName>
    </recommendedName>
    <domain>
        <recommendedName>
            <fullName evidence="11">D-beta-D-heptose 7-phosphate kinase</fullName>
            <ecNumber evidence="11">2.7.1.167</ecNumber>
        </recommendedName>
        <alternativeName>
            <fullName evidence="11">D-beta-D-heptose 7-phosphotransferase</fullName>
        </alternativeName>
        <alternativeName>
            <fullName evidence="11">D-glycero-beta-D-manno-heptose-7-phosphate kinase</fullName>
        </alternativeName>
    </domain>
    <domain>
        <recommendedName>
            <fullName evidence="11">D-beta-D-heptose 1-phosphate adenylyltransferase</fullName>
            <ecNumber evidence="11">2.7.7.70</ecNumber>
        </recommendedName>
        <alternativeName>
            <fullName evidence="11">D-glycero-beta-D-manno-heptose 1-phosphate adenylyltransferase</fullName>
        </alternativeName>
    </domain>
</protein>
<comment type="similarity">
    <text evidence="11">In the C-terminal section; belongs to the cytidylyltransferase family.</text>
</comment>
<dbReference type="Pfam" id="PF01467">
    <property type="entry name" value="CTP_transf_like"/>
    <property type="match status" value="1"/>
</dbReference>
<dbReference type="Gene3D" id="3.40.50.620">
    <property type="entry name" value="HUPs"/>
    <property type="match status" value="1"/>
</dbReference>
<evidence type="ECO:0000256" key="7">
    <source>
        <dbReference type="ARBA" id="ARBA00022840"/>
    </source>
</evidence>
<feature type="binding site" evidence="11">
    <location>
        <begin position="206"/>
        <end position="209"/>
    </location>
    <ligand>
        <name>ATP</name>
        <dbReference type="ChEBI" id="CHEBI:30616"/>
    </ligand>
</feature>
<keyword evidence="6 11" id="KW-0418">Kinase</keyword>
<evidence type="ECO:0000256" key="9">
    <source>
        <dbReference type="ARBA" id="ARBA00023277"/>
    </source>
</evidence>
<dbReference type="SUPFAM" id="SSF52374">
    <property type="entry name" value="Nucleotidylyl transferase"/>
    <property type="match status" value="1"/>
</dbReference>
<feature type="active site" evidence="11">
    <location>
        <position position="275"/>
    </location>
</feature>
<comment type="catalytic activity">
    <reaction evidence="10 11">
        <text>D-glycero-beta-D-manno-heptose 1-phosphate + ATP + H(+) = ADP-D-glycero-beta-D-manno-heptose + diphosphate</text>
        <dbReference type="Rhea" id="RHEA:27465"/>
        <dbReference type="ChEBI" id="CHEBI:15378"/>
        <dbReference type="ChEBI" id="CHEBI:30616"/>
        <dbReference type="ChEBI" id="CHEBI:33019"/>
        <dbReference type="ChEBI" id="CHEBI:59967"/>
        <dbReference type="ChEBI" id="CHEBI:61593"/>
        <dbReference type="EC" id="2.7.7.70"/>
    </reaction>
</comment>
<dbReference type="EMBL" id="BSNF01000001">
    <property type="protein sequence ID" value="GLQ04921.1"/>
    <property type="molecule type" value="Genomic_DNA"/>
</dbReference>
<comment type="subunit">
    <text evidence="11">Homodimer.</text>
</comment>
<dbReference type="NCBIfam" id="TIGR00125">
    <property type="entry name" value="cyt_tran_rel"/>
    <property type="match status" value="1"/>
</dbReference>
<feature type="domain" description="Cytidyltransferase-like" evidence="13">
    <location>
        <begin position="357"/>
        <end position="458"/>
    </location>
</feature>
<evidence type="ECO:0000256" key="2">
    <source>
        <dbReference type="ARBA" id="ARBA00003753"/>
    </source>
</evidence>
<keyword evidence="9 11" id="KW-0119">Carbohydrate metabolism</keyword>
<reference evidence="14" key="2">
    <citation type="submission" date="2023-01" db="EMBL/GenBank/DDBJ databases">
        <title>Draft genome sequence of Sneathiella chinensis strain NBRC 103408.</title>
        <authorList>
            <person name="Sun Q."/>
            <person name="Mori K."/>
        </authorList>
    </citation>
    <scope>NUCLEOTIDE SEQUENCE</scope>
    <source>
        <strain evidence="14">NBRC 103408</strain>
    </source>
</reference>
<feature type="region of interest" description="Cytidylyltransferase" evidence="11">
    <location>
        <begin position="357"/>
        <end position="494"/>
    </location>
</feature>
<keyword evidence="5 11" id="KW-0547">Nucleotide-binding</keyword>
<proteinExistence type="inferred from homology"/>
<evidence type="ECO:0000256" key="5">
    <source>
        <dbReference type="ARBA" id="ARBA00022741"/>
    </source>
</evidence>
<dbReference type="InterPro" id="IPR014729">
    <property type="entry name" value="Rossmann-like_a/b/a_fold"/>
</dbReference>
<evidence type="ECO:0000256" key="6">
    <source>
        <dbReference type="ARBA" id="ARBA00022777"/>
    </source>
</evidence>
<comment type="similarity">
    <text evidence="11">In the N-terminal section; belongs to the carbohydrate kinase PfkB family.</text>
</comment>
<keyword evidence="7 11" id="KW-0067">ATP-binding</keyword>
<keyword evidence="4 11" id="KW-0548">Nucleotidyltransferase</keyword>